<evidence type="ECO:0000313" key="5">
    <source>
        <dbReference type="Proteomes" id="UP000663853"/>
    </source>
</evidence>
<dbReference type="NCBIfam" id="NF006969">
    <property type="entry name" value="PRK09441.1-2"/>
    <property type="match status" value="1"/>
</dbReference>
<dbReference type="Gene3D" id="2.40.30.140">
    <property type="match status" value="1"/>
</dbReference>
<dbReference type="SUPFAM" id="SSF51445">
    <property type="entry name" value="(Trans)glycosidases"/>
    <property type="match status" value="1"/>
</dbReference>
<dbReference type="PANTHER" id="PTHR10366">
    <property type="entry name" value="NAD DEPENDENT EPIMERASE/DEHYDRATASE"/>
    <property type="match status" value="1"/>
</dbReference>
<reference evidence="4" key="1">
    <citation type="submission" date="2021-01" db="EMBL/GenBank/DDBJ databases">
        <authorList>
            <person name="Kaushik A."/>
        </authorList>
    </citation>
    <scope>NUCLEOTIDE SEQUENCE</scope>
    <source>
        <strain evidence="4">AG6-10EEA</strain>
    </source>
</reference>
<dbReference type="InterPro" id="IPR001509">
    <property type="entry name" value="Epimerase_deHydtase"/>
</dbReference>
<comment type="caution">
    <text evidence="4">The sequence shown here is derived from an EMBL/GenBank/DDBJ whole genome shotgun (WGS) entry which is preliminary data.</text>
</comment>
<dbReference type="PANTHER" id="PTHR10366:SF564">
    <property type="entry name" value="STEROL-4-ALPHA-CARBOXYLATE 3-DEHYDROGENASE, DECARBOXYLATING"/>
    <property type="match status" value="1"/>
</dbReference>
<dbReference type="AlphaFoldDB" id="A0A8H2XF26"/>
<dbReference type="SUPFAM" id="SSF51735">
    <property type="entry name" value="NAD(P)-binding Rossmann-fold domains"/>
    <property type="match status" value="1"/>
</dbReference>
<evidence type="ECO:0000259" key="3">
    <source>
        <dbReference type="SMART" id="SM00642"/>
    </source>
</evidence>
<dbReference type="Gene3D" id="3.40.50.720">
    <property type="entry name" value="NAD(P)-binding Rossmann-like Domain"/>
    <property type="match status" value="1"/>
</dbReference>
<organism evidence="4 5">
    <name type="scientific">Rhizoctonia solani</name>
    <dbReference type="NCBI Taxonomy" id="456999"/>
    <lineage>
        <taxon>Eukaryota</taxon>
        <taxon>Fungi</taxon>
        <taxon>Dikarya</taxon>
        <taxon>Basidiomycota</taxon>
        <taxon>Agaricomycotina</taxon>
        <taxon>Agaricomycetes</taxon>
        <taxon>Cantharellales</taxon>
        <taxon>Ceratobasidiaceae</taxon>
        <taxon>Rhizoctonia</taxon>
    </lineage>
</organism>
<evidence type="ECO:0000256" key="2">
    <source>
        <dbReference type="ARBA" id="ARBA00023445"/>
    </source>
</evidence>
<proteinExistence type="inferred from homology"/>
<comment type="similarity">
    <text evidence="2">Belongs to the NAD(P)-dependent epimerase/dehydratase family. Dihydroflavonol-4-reductase subfamily.</text>
</comment>
<accession>A0A8H2XF26</accession>
<dbReference type="InterPro" id="IPR013780">
    <property type="entry name" value="Glyco_hydro_b"/>
</dbReference>
<dbReference type="InterPro" id="IPR050425">
    <property type="entry name" value="NAD(P)_dehydrat-like"/>
</dbReference>
<name>A0A8H2XF26_9AGAM</name>
<dbReference type="EMBL" id="CAJMXA010000309">
    <property type="protein sequence ID" value="CAE6425302.1"/>
    <property type="molecule type" value="Genomic_DNA"/>
</dbReference>
<keyword evidence="1" id="KW-0560">Oxidoreductase</keyword>
<dbReference type="InterPro" id="IPR036291">
    <property type="entry name" value="NAD(P)-bd_dom_sf"/>
</dbReference>
<sequence length="758" mass="84421">MAHHANAAYSLKASEDKDLNYTIARIISYVDTVFNHRFGGDSSEVFAAVEVDPNNRLQDIGSKHDIEAYTAFDFPGRGGKYSSFKWRYNDFTGVDHDTLTGRNAIFRIWGKSWSTRVDTERRNYDFLMGADVDPTMPEVQADLFDWGAWMIDTVGAAGFRFDAVKHIDYNFISDFIKSTRSRTQKPALFAVGEFWKDSLGDIINYLNDLGTQFSVFDVPLHYNFYEAGNSGSGFDMRRIFDGTLVQSRPMDAVTLVDNHDTQVGQSLQSWVQWWFKPLAYALILLRDAGYPCVFYGDLYGCGGDNPQQPMSQLADFIRARKLFAYGSTWDAWDHPNCIGWVRSGDKDHDGCAVVLCNGSEGFKWMPVGKEHAGEKWTDLLKWHSGEVVINQDGWGEFKCSGGSIVAVNLWPYTPRFPMPAVPTPATVLVTGASGFVAAWVCKTFLDAGYTVRGTVRSHGKGKHLVSIFQGSEGRFQYVIVEDMIADGAFDEAVKGVQGVLHLACPTTFVADDPQELIRPALNGTLSVLRSIERHAPDVRRVVYTSSAAAIVDESKPLGTVFADDDWNTLSVKEVEEKGRDAGKHKYRASKVLAERAAWSEAEKQKRWDLVAIHPVVTLGPILHPVSGPSQLNTSISMLYNIISKKDSELSREELLVFNNFGDVRDVALAHLRAMQYESAGGHRFIAANGAYTWQDALDALPELYPRGVPSSGKSVGRIVFDGNKAGKMLGIDYRSFEVSVRDTAEDLRRRGWLGDTII</sequence>
<evidence type="ECO:0000313" key="4">
    <source>
        <dbReference type="EMBL" id="CAE6425302.1"/>
    </source>
</evidence>
<dbReference type="Pfam" id="PF01370">
    <property type="entry name" value="Epimerase"/>
    <property type="match status" value="1"/>
</dbReference>
<gene>
    <name evidence="4" type="ORF">RDB_LOCUS17579</name>
</gene>
<dbReference type="InterPro" id="IPR006047">
    <property type="entry name" value="GH13_cat_dom"/>
</dbReference>
<dbReference type="Proteomes" id="UP000663853">
    <property type="component" value="Unassembled WGS sequence"/>
</dbReference>
<dbReference type="SUPFAM" id="SSF51011">
    <property type="entry name" value="Glycosyl hydrolase domain"/>
    <property type="match status" value="1"/>
</dbReference>
<dbReference type="Gene3D" id="3.20.20.80">
    <property type="entry name" value="Glycosidases"/>
    <property type="match status" value="1"/>
</dbReference>
<evidence type="ECO:0000256" key="1">
    <source>
        <dbReference type="ARBA" id="ARBA00023002"/>
    </source>
</evidence>
<dbReference type="GO" id="GO:0005975">
    <property type="term" value="P:carbohydrate metabolic process"/>
    <property type="evidence" value="ECO:0007669"/>
    <property type="project" value="InterPro"/>
</dbReference>
<dbReference type="SMART" id="SM00642">
    <property type="entry name" value="Aamy"/>
    <property type="match status" value="1"/>
</dbReference>
<dbReference type="InterPro" id="IPR017853">
    <property type="entry name" value="GH"/>
</dbReference>
<dbReference type="CDD" id="cd11318">
    <property type="entry name" value="AmyAc_bac_fung_AmyA"/>
    <property type="match status" value="1"/>
</dbReference>
<protein>
    <recommendedName>
        <fullName evidence="3">Glycosyl hydrolase family 13 catalytic domain-containing protein</fullName>
    </recommendedName>
</protein>
<dbReference type="GO" id="GO:0016616">
    <property type="term" value="F:oxidoreductase activity, acting on the CH-OH group of donors, NAD or NADP as acceptor"/>
    <property type="evidence" value="ECO:0007669"/>
    <property type="project" value="TreeGrafter"/>
</dbReference>
<dbReference type="Gene3D" id="2.60.40.1180">
    <property type="entry name" value="Golgi alpha-mannosidase II"/>
    <property type="match status" value="1"/>
</dbReference>
<feature type="domain" description="Glycosyl hydrolase family 13 catalytic" evidence="3">
    <location>
        <begin position="15"/>
        <end position="333"/>
    </location>
</feature>